<accession>A0AAP0X0W6</accession>
<feature type="region of interest" description="Disordered" evidence="2">
    <location>
        <begin position="1"/>
        <end position="35"/>
    </location>
</feature>
<dbReference type="SUPFAM" id="SSF54768">
    <property type="entry name" value="dsRNA-binding domain-like"/>
    <property type="match status" value="1"/>
</dbReference>
<proteinExistence type="predicted"/>
<dbReference type="EMBL" id="JBBPBK010000007">
    <property type="protein sequence ID" value="KAK9281708.1"/>
    <property type="molecule type" value="Genomic_DNA"/>
</dbReference>
<comment type="caution">
    <text evidence="4">The sequence shown here is derived from an EMBL/GenBank/DDBJ whole genome shotgun (WGS) entry which is preliminary data.</text>
</comment>
<organism evidence="4 5">
    <name type="scientific">Liquidambar formosana</name>
    <name type="common">Formosan gum</name>
    <dbReference type="NCBI Taxonomy" id="63359"/>
    <lineage>
        <taxon>Eukaryota</taxon>
        <taxon>Viridiplantae</taxon>
        <taxon>Streptophyta</taxon>
        <taxon>Embryophyta</taxon>
        <taxon>Tracheophyta</taxon>
        <taxon>Spermatophyta</taxon>
        <taxon>Magnoliopsida</taxon>
        <taxon>eudicotyledons</taxon>
        <taxon>Gunneridae</taxon>
        <taxon>Pentapetalae</taxon>
        <taxon>Saxifragales</taxon>
        <taxon>Altingiaceae</taxon>
        <taxon>Liquidambar</taxon>
    </lineage>
</organism>
<dbReference type="CDD" id="cd19869">
    <property type="entry name" value="DSRM_DCL_plant"/>
    <property type="match status" value="1"/>
</dbReference>
<evidence type="ECO:0000256" key="1">
    <source>
        <dbReference type="PROSITE-ProRule" id="PRU00266"/>
    </source>
</evidence>
<feature type="region of interest" description="Disordered" evidence="2">
    <location>
        <begin position="88"/>
        <end position="109"/>
    </location>
</feature>
<dbReference type="AlphaFoldDB" id="A0AAP0X0W6"/>
<dbReference type="GO" id="GO:0003723">
    <property type="term" value="F:RNA binding"/>
    <property type="evidence" value="ECO:0007669"/>
    <property type="project" value="UniProtKB-UniRule"/>
</dbReference>
<reference evidence="4 5" key="1">
    <citation type="journal article" date="2024" name="Plant J.">
        <title>Genome sequences and population genomics reveal climatic adaptation and genomic divergence between two closely related sweetgum species.</title>
        <authorList>
            <person name="Xu W.Q."/>
            <person name="Ren C.Q."/>
            <person name="Zhang X.Y."/>
            <person name="Comes H.P."/>
            <person name="Liu X.H."/>
            <person name="Li Y.G."/>
            <person name="Kettle C.J."/>
            <person name="Jalonen R."/>
            <person name="Gaisberger H."/>
            <person name="Ma Y.Z."/>
            <person name="Qiu Y.X."/>
        </authorList>
    </citation>
    <scope>NUCLEOTIDE SEQUENCE [LARGE SCALE GENOMIC DNA]</scope>
    <source>
        <strain evidence="4">Hangzhou</strain>
    </source>
</reference>
<dbReference type="InterPro" id="IPR014720">
    <property type="entry name" value="dsRBD_dom"/>
</dbReference>
<dbReference type="Proteomes" id="UP001415857">
    <property type="component" value="Unassembled WGS sequence"/>
</dbReference>
<dbReference type="SMART" id="SM00358">
    <property type="entry name" value="DSRM"/>
    <property type="match status" value="1"/>
</dbReference>
<keyword evidence="1" id="KW-0694">RNA-binding</keyword>
<evidence type="ECO:0000256" key="2">
    <source>
        <dbReference type="SAM" id="MobiDB-lite"/>
    </source>
</evidence>
<feature type="compositionally biased region" description="Basic and acidic residues" evidence="2">
    <location>
        <begin position="97"/>
        <end position="108"/>
    </location>
</feature>
<gene>
    <name evidence="4" type="ORF">L1049_004612</name>
</gene>
<feature type="domain" description="DRBM" evidence="3">
    <location>
        <begin position="116"/>
        <end position="192"/>
    </location>
</feature>
<evidence type="ECO:0000313" key="4">
    <source>
        <dbReference type="EMBL" id="KAK9281708.1"/>
    </source>
</evidence>
<dbReference type="Gene3D" id="3.30.160.20">
    <property type="match status" value="1"/>
</dbReference>
<dbReference type="Pfam" id="PF14709">
    <property type="entry name" value="DND1_DSRM"/>
    <property type="match status" value="1"/>
</dbReference>
<evidence type="ECO:0000313" key="5">
    <source>
        <dbReference type="Proteomes" id="UP001415857"/>
    </source>
</evidence>
<name>A0AAP0X0W6_LIQFO</name>
<keyword evidence="5" id="KW-1185">Reference proteome</keyword>
<protein>
    <recommendedName>
        <fullName evidence="3">DRBM domain-containing protein</fullName>
    </recommendedName>
</protein>
<sequence length="200" mass="22169">MEEHLSSKEYIDNVTHLPPITTTPTSPAKVKKQPKAKFRAIEKVVKPSPKLQGMEVEQLDEKAADTADTINNLKDKWKVVKEEASPDSITKSINKTSGDRGCQDDRNIEGAPNKGSAKACLYETCAANYWKPPSFECCNEEGPSHKKMFTFKVIVEIEDASNTVLECFGAPQSKKKTAADHAAEGALWYLNHLGYFPNPK</sequence>
<dbReference type="FunFam" id="3.30.160.20:FF:000063">
    <property type="entry name" value="Dicer-like 103"/>
    <property type="match status" value="1"/>
</dbReference>
<feature type="compositionally biased region" description="Basic and acidic residues" evidence="2">
    <location>
        <begin position="1"/>
        <end position="11"/>
    </location>
</feature>
<evidence type="ECO:0000259" key="3">
    <source>
        <dbReference type="PROSITE" id="PS50137"/>
    </source>
</evidence>
<dbReference type="PROSITE" id="PS50137">
    <property type="entry name" value="DS_RBD"/>
    <property type="match status" value="1"/>
</dbReference>